<evidence type="ECO:0000256" key="1">
    <source>
        <dbReference type="SAM" id="SignalP"/>
    </source>
</evidence>
<evidence type="ECO:0000313" key="2">
    <source>
        <dbReference type="EMBL" id="RSM11710.1"/>
    </source>
</evidence>
<comment type="caution">
    <text evidence="2">The sequence shown here is derived from an EMBL/GenBank/DDBJ whole genome shotgun (WGS) entry which is preliminary data.</text>
</comment>
<dbReference type="EMBL" id="NKCK01000017">
    <property type="protein sequence ID" value="RSM11710.1"/>
    <property type="molecule type" value="Genomic_DNA"/>
</dbReference>
<name>A0A428UBP5_9HYPO</name>
<feature type="chain" id="PRO_5019260988" description="Extracellular membrane protein CFEM domain-containing protein" evidence="1">
    <location>
        <begin position="17"/>
        <end position="93"/>
    </location>
</feature>
<evidence type="ECO:0000313" key="3">
    <source>
        <dbReference type="Proteomes" id="UP000287144"/>
    </source>
</evidence>
<gene>
    <name evidence="2" type="ORF">CEP52_002848</name>
</gene>
<accession>A0A428UBP5</accession>
<reference evidence="2 3" key="1">
    <citation type="submission" date="2017-06" db="EMBL/GenBank/DDBJ databases">
        <title>Comparative genomic analysis of Ambrosia Fusariam Clade fungi.</title>
        <authorList>
            <person name="Stajich J.E."/>
            <person name="Carrillo J."/>
            <person name="Kijimoto T."/>
            <person name="Eskalen A."/>
            <person name="O'Donnell K."/>
            <person name="Kasson M."/>
        </authorList>
    </citation>
    <scope>NUCLEOTIDE SEQUENCE [LARGE SCALE GENOMIC DNA]</scope>
    <source>
        <strain evidence="2 3">NRRL62579</strain>
    </source>
</reference>
<dbReference type="Proteomes" id="UP000287144">
    <property type="component" value="Unassembled WGS sequence"/>
</dbReference>
<dbReference type="AlphaFoldDB" id="A0A428UBP5"/>
<feature type="signal peptide" evidence="1">
    <location>
        <begin position="1"/>
        <end position="16"/>
    </location>
</feature>
<organism evidence="2 3">
    <name type="scientific">Fusarium oligoseptatum</name>
    <dbReference type="NCBI Taxonomy" id="2604345"/>
    <lineage>
        <taxon>Eukaryota</taxon>
        <taxon>Fungi</taxon>
        <taxon>Dikarya</taxon>
        <taxon>Ascomycota</taxon>
        <taxon>Pezizomycotina</taxon>
        <taxon>Sordariomycetes</taxon>
        <taxon>Hypocreomycetidae</taxon>
        <taxon>Hypocreales</taxon>
        <taxon>Nectriaceae</taxon>
        <taxon>Fusarium</taxon>
        <taxon>Fusarium solani species complex</taxon>
    </lineage>
</organism>
<evidence type="ECO:0008006" key="4">
    <source>
        <dbReference type="Google" id="ProtNLM"/>
    </source>
</evidence>
<sequence>MKSLILVLLAAAWVSAQDPPSAECKSKEAVASCLENIDPERCNDDIPCLCAVYTEANNNNPVSCPDDVEAKTYAETAEGFCNWGTDDTDDTPQ</sequence>
<protein>
    <recommendedName>
        <fullName evidence="4">Extracellular membrane protein CFEM domain-containing protein</fullName>
    </recommendedName>
</protein>
<keyword evidence="1" id="KW-0732">Signal</keyword>
<keyword evidence="3" id="KW-1185">Reference proteome</keyword>
<proteinExistence type="predicted"/>